<comment type="cofactor">
    <cofactor evidence="1">
        <name>Mn(2+)</name>
        <dbReference type="ChEBI" id="CHEBI:29035"/>
    </cofactor>
</comment>
<dbReference type="RefSeq" id="WP_245772231.1">
    <property type="nucleotide sequence ID" value="NZ_BJXR01000013.1"/>
</dbReference>
<dbReference type="Proteomes" id="UP000321514">
    <property type="component" value="Unassembled WGS sequence"/>
</dbReference>
<feature type="domain" description="Endonuclease/exonuclease/phosphatase" evidence="9">
    <location>
        <begin position="28"/>
        <end position="249"/>
    </location>
</feature>
<evidence type="ECO:0000256" key="3">
    <source>
        <dbReference type="ARBA" id="ARBA00022722"/>
    </source>
</evidence>
<reference evidence="11 12" key="1">
    <citation type="submission" date="2016-10" db="EMBL/GenBank/DDBJ databases">
        <authorList>
            <person name="Varghese N."/>
            <person name="Submissions S."/>
        </authorList>
    </citation>
    <scope>NUCLEOTIDE SEQUENCE [LARGE SCALE GENOMIC DNA]</scope>
    <source>
        <strain evidence="11 12">DSM 16525</strain>
    </source>
</reference>
<dbReference type="Gene3D" id="3.60.10.10">
    <property type="entry name" value="Endonuclease/exonuclease/phosphatase"/>
    <property type="match status" value="1"/>
</dbReference>
<accession>A0A511SVE0</accession>
<dbReference type="GO" id="GO:0006281">
    <property type="term" value="P:DNA repair"/>
    <property type="evidence" value="ECO:0007669"/>
    <property type="project" value="UniProtKB-KW"/>
</dbReference>
<organism evidence="10 13">
    <name type="scientific">Myxococcus fulvus</name>
    <dbReference type="NCBI Taxonomy" id="33"/>
    <lineage>
        <taxon>Bacteria</taxon>
        <taxon>Pseudomonadati</taxon>
        <taxon>Myxococcota</taxon>
        <taxon>Myxococcia</taxon>
        <taxon>Myxococcales</taxon>
        <taxon>Cystobacterineae</taxon>
        <taxon>Myxococcaceae</taxon>
        <taxon>Myxococcus</taxon>
    </lineage>
</organism>
<comment type="caution">
    <text evidence="10">The sequence shown here is derived from an EMBL/GenBank/DDBJ whole genome shotgun (WGS) entry which is preliminary data.</text>
</comment>
<dbReference type="GO" id="GO:0046872">
    <property type="term" value="F:metal ion binding"/>
    <property type="evidence" value="ECO:0007669"/>
    <property type="project" value="UniProtKB-KW"/>
</dbReference>
<evidence type="ECO:0000313" key="11">
    <source>
        <dbReference type="EMBL" id="SET64832.1"/>
    </source>
</evidence>
<evidence type="ECO:0000256" key="1">
    <source>
        <dbReference type="ARBA" id="ARBA00001936"/>
    </source>
</evidence>
<evidence type="ECO:0000313" key="12">
    <source>
        <dbReference type="Proteomes" id="UP000183760"/>
    </source>
</evidence>
<keyword evidence="8" id="KW-0234">DNA repair</keyword>
<gene>
    <name evidence="10" type="ORF">MFU01_09110</name>
    <name evidence="11" type="ORF">SAMN05443572_1021006</name>
</gene>
<name>A0A511SVE0_MYXFU</name>
<dbReference type="STRING" id="1334629.MFUL124B02_36235"/>
<proteinExistence type="predicted"/>
<protein>
    <submittedName>
        <fullName evidence="11">Endonuclease/Exonuclease/phosphatase family protein</fullName>
    </submittedName>
</protein>
<dbReference type="Proteomes" id="UP000183760">
    <property type="component" value="Unassembled WGS sequence"/>
</dbReference>
<keyword evidence="11" id="KW-0255">Endonuclease</keyword>
<keyword evidence="6" id="KW-0378">Hydrolase</keyword>
<evidence type="ECO:0000313" key="13">
    <source>
        <dbReference type="Proteomes" id="UP000321514"/>
    </source>
</evidence>
<dbReference type="InterPro" id="IPR036691">
    <property type="entry name" value="Endo/exonu/phosph_ase_sf"/>
</dbReference>
<sequence length="260" mass="28018">MSPSSHVVSLVCAVLGASPSPPATVRVMAYNVLYSSPAEDIDKSLEVIEKEAPEVLCLRELTPGFAAAFRKRLGKDYPHLKLMPRKGGWGVGLASRHPLRRVERFPQKPHRMPGLEADVVVGGRTLKVACLHLMPPGASHRQEDSLLEMLRKNATLRKHQAEALVKRYAKERGPVLLFGDMNESRTQEAMTAFAAAGFTHACDGPDALCGDTWPGAASVVPSFVEIDHILGRQLSLSGAKVLHGGGSDHFAVRASVALPP</sequence>
<evidence type="ECO:0000256" key="6">
    <source>
        <dbReference type="ARBA" id="ARBA00022801"/>
    </source>
</evidence>
<dbReference type="AlphaFoldDB" id="A0A511SVE0"/>
<dbReference type="EMBL" id="BJXR01000013">
    <property type="protein sequence ID" value="GEN05874.1"/>
    <property type="molecule type" value="Genomic_DNA"/>
</dbReference>
<dbReference type="PANTHER" id="PTHR15822:SF4">
    <property type="entry name" value="TYROSYL-DNA PHOSPHODIESTERASE 2"/>
    <property type="match status" value="1"/>
</dbReference>
<comment type="cofactor">
    <cofactor evidence="2">
        <name>Mg(2+)</name>
        <dbReference type="ChEBI" id="CHEBI:18420"/>
    </cofactor>
</comment>
<dbReference type="SUPFAM" id="SSF56219">
    <property type="entry name" value="DNase I-like"/>
    <property type="match status" value="1"/>
</dbReference>
<dbReference type="Pfam" id="PF03372">
    <property type="entry name" value="Exo_endo_phos"/>
    <property type="match status" value="1"/>
</dbReference>
<dbReference type="PANTHER" id="PTHR15822">
    <property type="entry name" value="TRAF AND TNF RECEPTOR-ASSOCIATED PROTEIN"/>
    <property type="match status" value="1"/>
</dbReference>
<evidence type="ECO:0000256" key="7">
    <source>
        <dbReference type="ARBA" id="ARBA00022842"/>
    </source>
</evidence>
<evidence type="ECO:0000313" key="10">
    <source>
        <dbReference type="EMBL" id="GEN05874.1"/>
    </source>
</evidence>
<keyword evidence="4" id="KW-0479">Metal-binding</keyword>
<evidence type="ECO:0000259" key="9">
    <source>
        <dbReference type="Pfam" id="PF03372"/>
    </source>
</evidence>
<evidence type="ECO:0000256" key="8">
    <source>
        <dbReference type="ARBA" id="ARBA00023204"/>
    </source>
</evidence>
<dbReference type="GO" id="GO:0004519">
    <property type="term" value="F:endonuclease activity"/>
    <property type="evidence" value="ECO:0007669"/>
    <property type="project" value="UniProtKB-KW"/>
</dbReference>
<keyword evidence="12" id="KW-1185">Reference proteome</keyword>
<reference evidence="10 13" key="2">
    <citation type="submission" date="2019-07" db="EMBL/GenBank/DDBJ databases">
        <title>Whole genome shotgun sequence of Myxococcus fulvus NBRC 100333.</title>
        <authorList>
            <person name="Hosoyama A."/>
            <person name="Uohara A."/>
            <person name="Ohji S."/>
            <person name="Ichikawa N."/>
        </authorList>
    </citation>
    <scope>NUCLEOTIDE SEQUENCE [LARGE SCALE GENOMIC DNA]</scope>
    <source>
        <strain evidence="10 13">NBRC 100333</strain>
    </source>
</reference>
<dbReference type="InterPro" id="IPR005135">
    <property type="entry name" value="Endo/exonuclease/phosphatase"/>
</dbReference>
<dbReference type="EMBL" id="FOIB01000002">
    <property type="protein sequence ID" value="SET64832.1"/>
    <property type="molecule type" value="Genomic_DNA"/>
</dbReference>
<evidence type="ECO:0000256" key="5">
    <source>
        <dbReference type="ARBA" id="ARBA00022763"/>
    </source>
</evidence>
<dbReference type="InterPro" id="IPR051547">
    <property type="entry name" value="TDP2-like"/>
</dbReference>
<keyword evidence="7" id="KW-0460">Magnesium</keyword>
<keyword evidence="3" id="KW-0540">Nuclease</keyword>
<evidence type="ECO:0000256" key="4">
    <source>
        <dbReference type="ARBA" id="ARBA00022723"/>
    </source>
</evidence>
<keyword evidence="5" id="KW-0227">DNA damage</keyword>
<dbReference type="GO" id="GO:0016787">
    <property type="term" value="F:hydrolase activity"/>
    <property type="evidence" value="ECO:0007669"/>
    <property type="project" value="UniProtKB-KW"/>
</dbReference>
<evidence type="ECO:0000256" key="2">
    <source>
        <dbReference type="ARBA" id="ARBA00001946"/>
    </source>
</evidence>